<feature type="domain" description="Poly(A) polymerase central" evidence="11">
    <location>
        <begin position="1"/>
        <end position="52"/>
    </location>
</feature>
<dbReference type="Pfam" id="PF04926">
    <property type="entry name" value="PAP_RNA-bind"/>
    <property type="match status" value="1"/>
</dbReference>
<dbReference type="InterPro" id="IPR011068">
    <property type="entry name" value="NuclTrfase_I-like_C"/>
</dbReference>
<dbReference type="GO" id="GO:1990817">
    <property type="term" value="F:poly(A) RNA polymerase activity"/>
    <property type="evidence" value="ECO:0007669"/>
    <property type="project" value="UniProtKB-EC"/>
</dbReference>
<evidence type="ECO:0000256" key="4">
    <source>
        <dbReference type="ARBA" id="ARBA00022664"/>
    </source>
</evidence>
<reference evidence="12" key="1">
    <citation type="submission" date="2022-07" db="EMBL/GenBank/DDBJ databases">
        <title>Phylogenomic reconstructions and comparative analyses of Kickxellomycotina fungi.</title>
        <authorList>
            <person name="Reynolds N.K."/>
            <person name="Stajich J.E."/>
            <person name="Barry K."/>
            <person name="Grigoriev I.V."/>
            <person name="Crous P."/>
            <person name="Smith M.E."/>
        </authorList>
    </citation>
    <scope>NUCLEOTIDE SEQUENCE</scope>
    <source>
        <strain evidence="12">NRRL 1565</strain>
    </source>
</reference>
<evidence type="ECO:0000256" key="6">
    <source>
        <dbReference type="ARBA" id="ARBA00022741"/>
    </source>
</evidence>
<feature type="compositionally biased region" description="Polar residues" evidence="9">
    <location>
        <begin position="295"/>
        <end position="326"/>
    </location>
</feature>
<dbReference type="Gene3D" id="3.30.70.590">
    <property type="entry name" value="Poly(A) polymerase predicted RNA binding domain"/>
    <property type="match status" value="1"/>
</dbReference>
<evidence type="ECO:0000256" key="1">
    <source>
        <dbReference type="ARBA" id="ARBA00004123"/>
    </source>
</evidence>
<dbReference type="AlphaFoldDB" id="A0A9W8HS35"/>
<dbReference type="GO" id="GO:0005524">
    <property type="term" value="F:ATP binding"/>
    <property type="evidence" value="ECO:0007669"/>
    <property type="project" value="UniProtKB-KW"/>
</dbReference>
<keyword evidence="8" id="KW-0539">Nucleus</keyword>
<dbReference type="Pfam" id="PF04928">
    <property type="entry name" value="PAP_central"/>
    <property type="match status" value="1"/>
</dbReference>
<keyword evidence="5 12" id="KW-0808">Transferase</keyword>
<dbReference type="OrthoDB" id="412748at2759"/>
<dbReference type="GO" id="GO:0031123">
    <property type="term" value="P:RNA 3'-end processing"/>
    <property type="evidence" value="ECO:0007669"/>
    <property type="project" value="InterPro"/>
</dbReference>
<dbReference type="PANTHER" id="PTHR10682">
    <property type="entry name" value="POLY A POLYMERASE"/>
    <property type="match status" value="1"/>
</dbReference>
<name>A0A9W8HS35_9FUNG</name>
<dbReference type="Gene3D" id="1.10.1410.10">
    <property type="match status" value="1"/>
</dbReference>
<dbReference type="GO" id="GO:0003723">
    <property type="term" value="F:RNA binding"/>
    <property type="evidence" value="ECO:0007669"/>
    <property type="project" value="InterPro"/>
</dbReference>
<dbReference type="Proteomes" id="UP001140094">
    <property type="component" value="Unassembled WGS sequence"/>
</dbReference>
<dbReference type="GO" id="GO:0006397">
    <property type="term" value="P:mRNA processing"/>
    <property type="evidence" value="ECO:0007669"/>
    <property type="project" value="UniProtKB-KW"/>
</dbReference>
<feature type="region of interest" description="Disordered" evidence="9">
    <location>
        <begin position="253"/>
        <end position="369"/>
    </location>
</feature>
<evidence type="ECO:0000256" key="5">
    <source>
        <dbReference type="ARBA" id="ARBA00022679"/>
    </source>
</evidence>
<keyword evidence="13" id="KW-1185">Reference proteome</keyword>
<feature type="compositionally biased region" description="Basic residues" evidence="9">
    <location>
        <begin position="263"/>
        <end position="272"/>
    </location>
</feature>
<dbReference type="PANTHER" id="PTHR10682:SF10">
    <property type="entry name" value="POLYNUCLEOTIDE ADENYLYLTRANSFERASE"/>
    <property type="match status" value="1"/>
</dbReference>
<keyword evidence="4" id="KW-0507">mRNA processing</keyword>
<gene>
    <name evidence="12" type="primary">PAP1_1</name>
    <name evidence="12" type="ORF">H4R20_006547</name>
</gene>
<dbReference type="SUPFAM" id="SSF55003">
    <property type="entry name" value="PAP/Archaeal CCA-adding enzyme, C-terminal domain"/>
    <property type="match status" value="1"/>
</dbReference>
<dbReference type="InterPro" id="IPR007012">
    <property type="entry name" value="PolA_pol_cen_dom"/>
</dbReference>
<comment type="similarity">
    <text evidence="2">Belongs to the poly(A) polymerase family.</text>
</comment>
<comment type="subcellular location">
    <subcellularLocation>
        <location evidence="1">Nucleus</location>
    </subcellularLocation>
</comment>
<comment type="caution">
    <text evidence="12">The sequence shown here is derived from an EMBL/GenBank/DDBJ whole genome shotgun (WGS) entry which is preliminary data.</text>
</comment>
<evidence type="ECO:0000256" key="2">
    <source>
        <dbReference type="ARBA" id="ARBA00010912"/>
    </source>
</evidence>
<evidence type="ECO:0000256" key="7">
    <source>
        <dbReference type="ARBA" id="ARBA00022840"/>
    </source>
</evidence>
<keyword evidence="7" id="KW-0067">ATP-binding</keyword>
<dbReference type="GO" id="GO:0005634">
    <property type="term" value="C:nucleus"/>
    <property type="evidence" value="ECO:0007669"/>
    <property type="project" value="UniProtKB-SubCell"/>
</dbReference>
<dbReference type="EMBL" id="JANBUO010002911">
    <property type="protein sequence ID" value="KAJ2793410.1"/>
    <property type="molecule type" value="Genomic_DNA"/>
</dbReference>
<feature type="region of interest" description="Disordered" evidence="9">
    <location>
        <begin position="135"/>
        <end position="181"/>
    </location>
</feature>
<proteinExistence type="inferred from homology"/>
<evidence type="ECO:0000256" key="3">
    <source>
        <dbReference type="ARBA" id="ARBA00012388"/>
    </source>
</evidence>
<keyword evidence="6" id="KW-0547">Nucleotide-binding</keyword>
<evidence type="ECO:0000313" key="13">
    <source>
        <dbReference type="Proteomes" id="UP001140094"/>
    </source>
</evidence>
<evidence type="ECO:0000256" key="9">
    <source>
        <dbReference type="SAM" id="MobiDB-lite"/>
    </source>
</evidence>
<dbReference type="SUPFAM" id="SSF81631">
    <property type="entry name" value="PAP/OAS1 substrate-binding domain"/>
    <property type="match status" value="1"/>
</dbReference>
<feature type="domain" description="Poly(A) polymerase RNA-binding" evidence="10">
    <location>
        <begin position="54"/>
        <end position="251"/>
    </location>
</feature>
<evidence type="ECO:0000313" key="12">
    <source>
        <dbReference type="EMBL" id="KAJ2793410.1"/>
    </source>
</evidence>
<evidence type="ECO:0000256" key="8">
    <source>
        <dbReference type="ARBA" id="ARBA00023242"/>
    </source>
</evidence>
<protein>
    <recommendedName>
        <fullName evidence="3">polynucleotide adenylyltransferase</fullName>
        <ecNumber evidence="3">2.7.7.19</ecNumber>
    </recommendedName>
</protein>
<accession>A0A9W8HS35</accession>
<dbReference type="EC" id="2.7.7.19" evidence="3"/>
<dbReference type="InterPro" id="IPR007010">
    <property type="entry name" value="PolA_pol_RNA-bd_dom"/>
</dbReference>
<evidence type="ECO:0000259" key="10">
    <source>
        <dbReference type="Pfam" id="PF04926"/>
    </source>
</evidence>
<organism evidence="12 13">
    <name type="scientific">Coemansia guatemalensis</name>
    <dbReference type="NCBI Taxonomy" id="2761395"/>
    <lineage>
        <taxon>Eukaryota</taxon>
        <taxon>Fungi</taxon>
        <taxon>Fungi incertae sedis</taxon>
        <taxon>Zoopagomycota</taxon>
        <taxon>Kickxellomycotina</taxon>
        <taxon>Kickxellomycetes</taxon>
        <taxon>Kickxellales</taxon>
        <taxon>Kickxellaceae</taxon>
        <taxon>Coemansia</taxon>
    </lineage>
</organism>
<feature type="compositionally biased region" description="Basic and acidic residues" evidence="9">
    <location>
        <begin position="157"/>
        <end position="177"/>
    </location>
</feature>
<feature type="compositionally biased region" description="Basic and acidic residues" evidence="9">
    <location>
        <begin position="283"/>
        <end position="292"/>
    </location>
</feature>
<sequence>MPIITPAYPSMCATHNVSQSTKQVIEMEVKRGLIIVDKVMQHETTWRDLFEQDEFFRRYKFYLQVNVSSTDGDVQHGLHGFLESRVRQYVTRLETTGQFVLIHPYIKSYDHDFVCKSEEEAQRIRAGFLPVQQETPALVPDETSTDAPTPTVPEADQGNKEEPEDSNGKAEGDDSKSSSDPGKIYTSAFYLGLLLAKRDRSTAGKRKMDLSLPTQDFIRLVKESSVWDSENMSISIRFLCQDQLPDEVFGGMSRDRLHYSSSSKKRTKRKASKKNDEASASDKPAKKIRTDDTAAPSTSGIAVSAAPKQNSVEQDGQTLATQSSVDKGNGNGIVAGNDATKSDEQPTSIPAPVPPPIRSGGIRLKLLGS</sequence>
<evidence type="ECO:0000259" key="11">
    <source>
        <dbReference type="Pfam" id="PF04928"/>
    </source>
</evidence>
<keyword evidence="12" id="KW-0548">Nucleotidyltransferase</keyword>